<sequence length="563" mass="65536">MLFVLHNQLFICGGEERDMARDRDLSRSPPYRRRYSPSPSPVEHSRYSRRSRRDRSRSPYSYTRSLSPLNLSTILEASGFCGSVGGGEEHWLEEARVFGKVTSGGVLFVALNISNMLKRVFVEHIKSFVSEQSSFSFPRNIKSSSCFPSYGSQQLTFVDAGRLLDLILWWFHVIQVGELSLMFEATVNAYVLTVLDHGQHGAVKLDSQSLSCCSITYICLHRRRSCSISPRRRRSPSPTPRRRKTRSPTPRRYRRHRSISTSLSPITKSCSPSTGSKEHKNAGEKVRKEDEEEKKRHDILLQLLCLLSSYRPWVAYLKEDTAIVQLVIYDDHLDASFIFCSPVLKLICLDQESVRGTLYFPPTISGYFLLNFLMVHRRQQEAEMKLIEEETAKRVEEAIRKKVEESLDSEETKLEVRRRLEEGRNKLLDEVAAQLEKEKEAALIESKQKEAISFSPTPRTNGREKMCGRFCGFVQEQARKQKEELERMLEENRRKVEEAQRREALEQQRREEERYRELEELQRQKEEAMQRKKQQEEEERANQLKLLGKNKTRPKVSFAIGFK</sequence>
<evidence type="ECO:0000313" key="1">
    <source>
        <dbReference type="EMBL" id="KAI8532156.1"/>
    </source>
</evidence>
<dbReference type="Proteomes" id="UP001062846">
    <property type="component" value="Chromosome 11"/>
</dbReference>
<proteinExistence type="predicted"/>
<gene>
    <name evidence="1" type="ORF">RHMOL_Rhmol11G0191800</name>
</gene>
<comment type="caution">
    <text evidence="1">The sequence shown here is derived from an EMBL/GenBank/DDBJ whole genome shotgun (WGS) entry which is preliminary data.</text>
</comment>
<protein>
    <submittedName>
        <fullName evidence="1">Uncharacterized protein</fullName>
    </submittedName>
</protein>
<dbReference type="EMBL" id="CM046398">
    <property type="protein sequence ID" value="KAI8532156.1"/>
    <property type="molecule type" value="Genomic_DNA"/>
</dbReference>
<name>A0ACC0LUG8_RHOML</name>
<evidence type="ECO:0000313" key="2">
    <source>
        <dbReference type="Proteomes" id="UP001062846"/>
    </source>
</evidence>
<organism evidence="1 2">
    <name type="scientific">Rhododendron molle</name>
    <name type="common">Chinese azalea</name>
    <name type="synonym">Azalea mollis</name>
    <dbReference type="NCBI Taxonomy" id="49168"/>
    <lineage>
        <taxon>Eukaryota</taxon>
        <taxon>Viridiplantae</taxon>
        <taxon>Streptophyta</taxon>
        <taxon>Embryophyta</taxon>
        <taxon>Tracheophyta</taxon>
        <taxon>Spermatophyta</taxon>
        <taxon>Magnoliopsida</taxon>
        <taxon>eudicotyledons</taxon>
        <taxon>Gunneridae</taxon>
        <taxon>Pentapetalae</taxon>
        <taxon>asterids</taxon>
        <taxon>Ericales</taxon>
        <taxon>Ericaceae</taxon>
        <taxon>Ericoideae</taxon>
        <taxon>Rhodoreae</taxon>
        <taxon>Rhododendron</taxon>
    </lineage>
</organism>
<reference evidence="1" key="1">
    <citation type="submission" date="2022-02" db="EMBL/GenBank/DDBJ databases">
        <title>Plant Genome Project.</title>
        <authorList>
            <person name="Zhang R.-G."/>
        </authorList>
    </citation>
    <scope>NUCLEOTIDE SEQUENCE</scope>
    <source>
        <strain evidence="1">AT1</strain>
    </source>
</reference>
<keyword evidence="2" id="KW-1185">Reference proteome</keyword>
<accession>A0ACC0LUG8</accession>